<name>A0A917S7J0_9ACTN</name>
<reference evidence="3" key="2">
    <citation type="submission" date="2020-09" db="EMBL/GenBank/DDBJ databases">
        <authorList>
            <person name="Sun Q."/>
            <person name="Zhou Y."/>
        </authorList>
    </citation>
    <scope>NUCLEOTIDE SEQUENCE</scope>
    <source>
        <strain evidence="3">CGMCC 4.7306</strain>
    </source>
</reference>
<reference evidence="3" key="1">
    <citation type="journal article" date="2014" name="Int. J. Syst. Evol. Microbiol.">
        <title>Complete genome sequence of Corynebacterium casei LMG S-19264T (=DSM 44701T), isolated from a smear-ripened cheese.</title>
        <authorList>
            <consortium name="US DOE Joint Genome Institute (JGI-PGF)"/>
            <person name="Walter F."/>
            <person name="Albersmeier A."/>
            <person name="Kalinowski J."/>
            <person name="Ruckert C."/>
        </authorList>
    </citation>
    <scope>NUCLEOTIDE SEQUENCE</scope>
    <source>
        <strain evidence="3">CGMCC 4.7306</strain>
    </source>
</reference>
<dbReference type="Gene3D" id="3.90.1200.10">
    <property type="match status" value="1"/>
</dbReference>
<organism evidence="3 4">
    <name type="scientific">Microlunatus endophyticus</name>
    <dbReference type="NCBI Taxonomy" id="1716077"/>
    <lineage>
        <taxon>Bacteria</taxon>
        <taxon>Bacillati</taxon>
        <taxon>Actinomycetota</taxon>
        <taxon>Actinomycetes</taxon>
        <taxon>Propionibacteriales</taxon>
        <taxon>Propionibacteriaceae</taxon>
        <taxon>Microlunatus</taxon>
    </lineage>
</organism>
<feature type="domain" description="Aminoglycoside phosphotransferase" evidence="2">
    <location>
        <begin position="32"/>
        <end position="271"/>
    </location>
</feature>
<dbReference type="InterPro" id="IPR002575">
    <property type="entry name" value="Aminoglycoside_PTrfase"/>
</dbReference>
<evidence type="ECO:0000313" key="3">
    <source>
        <dbReference type="EMBL" id="GGL61443.1"/>
    </source>
</evidence>
<evidence type="ECO:0000313" key="4">
    <source>
        <dbReference type="Proteomes" id="UP000613840"/>
    </source>
</evidence>
<dbReference type="GO" id="GO:0019202">
    <property type="term" value="F:amino acid kinase activity"/>
    <property type="evidence" value="ECO:0007669"/>
    <property type="project" value="TreeGrafter"/>
</dbReference>
<comment type="similarity">
    <text evidence="1">Belongs to the pseudomonas-type ThrB family.</text>
</comment>
<evidence type="ECO:0000259" key="2">
    <source>
        <dbReference type="Pfam" id="PF01636"/>
    </source>
</evidence>
<sequence>MTDDRLIVTDDLVDRIAARFGIGSLRRWSVLSSSWTTNLRLDADDRILVARLHQRWTNRDRLAAIQHVRRCARSAGLPTVTPIPAPDAATMISLPEGTLVELESYVDWDRAMKTPDLLEAGFAELGRLHDLLRSLEPAIAASRAPRANHVPSARAAALTRLGADRIRGWNDPVLDKLADQVVDHIEAVTAAERSWVADQVSQLVHGDFWDNNVLFAGDELAAVIDFDFMAERWRIDDLALPIWFYLLEPGHDLPDDEDRDVVRRLLDAYDSGTERPLSHGERLALPLAVARQPAWSVGRWVLQLEEEDARAHASSSVDELPIARTIMTDLSSWQAALAPR</sequence>
<dbReference type="EMBL" id="BMMZ01000004">
    <property type="protein sequence ID" value="GGL61443.1"/>
    <property type="molecule type" value="Genomic_DNA"/>
</dbReference>
<dbReference type="InterPro" id="IPR050249">
    <property type="entry name" value="Pseudomonas-type_ThrB"/>
</dbReference>
<gene>
    <name evidence="3" type="ORF">GCM10011575_20000</name>
</gene>
<dbReference type="Pfam" id="PF01636">
    <property type="entry name" value="APH"/>
    <property type="match status" value="1"/>
</dbReference>
<dbReference type="PANTHER" id="PTHR21064">
    <property type="entry name" value="AMINOGLYCOSIDE PHOSPHOTRANSFERASE DOMAIN-CONTAINING PROTEIN-RELATED"/>
    <property type="match status" value="1"/>
</dbReference>
<dbReference type="AlphaFoldDB" id="A0A917S7J0"/>
<keyword evidence="4" id="KW-1185">Reference proteome</keyword>
<evidence type="ECO:0000256" key="1">
    <source>
        <dbReference type="ARBA" id="ARBA00038240"/>
    </source>
</evidence>
<dbReference type="Proteomes" id="UP000613840">
    <property type="component" value="Unassembled WGS sequence"/>
</dbReference>
<dbReference type="PANTHER" id="PTHR21064:SF6">
    <property type="entry name" value="AMINOGLYCOSIDE PHOSPHOTRANSFERASE DOMAIN-CONTAINING PROTEIN"/>
    <property type="match status" value="1"/>
</dbReference>
<dbReference type="InterPro" id="IPR011009">
    <property type="entry name" value="Kinase-like_dom_sf"/>
</dbReference>
<comment type="caution">
    <text evidence="3">The sequence shown here is derived from an EMBL/GenBank/DDBJ whole genome shotgun (WGS) entry which is preliminary data.</text>
</comment>
<accession>A0A917S7J0</accession>
<dbReference type="RefSeq" id="WP_188895079.1">
    <property type="nucleotide sequence ID" value="NZ_BMMZ01000004.1"/>
</dbReference>
<proteinExistence type="inferred from homology"/>
<dbReference type="SUPFAM" id="SSF56112">
    <property type="entry name" value="Protein kinase-like (PK-like)"/>
    <property type="match status" value="1"/>
</dbReference>
<protein>
    <recommendedName>
        <fullName evidence="2">Aminoglycoside phosphotransferase domain-containing protein</fullName>
    </recommendedName>
</protein>